<comment type="caution">
    <text evidence="1">The sequence shown here is derived from an EMBL/GenBank/DDBJ whole genome shotgun (WGS) entry which is preliminary data.</text>
</comment>
<sequence length="372" mass="42337">MHAEANLYDESDEEEHYSRTHDEVGQLLQELRTWSGNATTSASSSPSTSPVDATDEEGSTHMSLASIQGGDRRVVTQTDIPNIFSTLELKPYQVVGVNGLLLLYVNKVSGVLADEMGLGKTVQTIAFLLLLKLFETTDEHAVGPHLVVVPDSVLNNWKRELSWIAPMLRVVTYHGAKDHRRAMEDTLTRDDFDIMLTTGTPIQNKLNELLTLLSFLMPRMFDGSEAKSILAPFILRREKKYVLSHLVPKTLSVELIQVTDEQHKAYTNILESVIKRRELVATLKAAAKEEKKMKKSREHKCENLWARITCPWERNRPQCTFFTQLRKTANHPVLLRRHFVSDQVLETMSRCLHRDEAFGTQCAPRLPRCRSF</sequence>
<protein>
    <submittedName>
        <fullName evidence="1">Uncharacterized protein</fullName>
    </submittedName>
</protein>
<name>A0ACC0WRC7_9STRA</name>
<keyword evidence="2" id="KW-1185">Reference proteome</keyword>
<gene>
    <name evidence="1" type="ORF">PsorP6_000300</name>
</gene>
<evidence type="ECO:0000313" key="2">
    <source>
        <dbReference type="Proteomes" id="UP001163321"/>
    </source>
</evidence>
<accession>A0ACC0WRC7</accession>
<organism evidence="1 2">
    <name type="scientific">Peronosclerospora sorghi</name>
    <dbReference type="NCBI Taxonomy" id="230839"/>
    <lineage>
        <taxon>Eukaryota</taxon>
        <taxon>Sar</taxon>
        <taxon>Stramenopiles</taxon>
        <taxon>Oomycota</taxon>
        <taxon>Peronosporomycetes</taxon>
        <taxon>Peronosporales</taxon>
        <taxon>Peronosporaceae</taxon>
        <taxon>Peronosclerospora</taxon>
    </lineage>
</organism>
<dbReference type="Proteomes" id="UP001163321">
    <property type="component" value="Chromosome 1"/>
</dbReference>
<evidence type="ECO:0000313" key="1">
    <source>
        <dbReference type="EMBL" id="KAI9921460.1"/>
    </source>
</evidence>
<proteinExistence type="predicted"/>
<reference evidence="1 2" key="1">
    <citation type="journal article" date="2022" name="bioRxiv">
        <title>The genome of the oomycete Peronosclerospora sorghi, a cosmopolitan pathogen of maize and sorghum, is inflated with dispersed pseudogenes.</title>
        <authorList>
            <person name="Fletcher K."/>
            <person name="Martin F."/>
            <person name="Isakeit T."/>
            <person name="Cavanaugh K."/>
            <person name="Magill C."/>
            <person name="Michelmore R."/>
        </authorList>
    </citation>
    <scope>NUCLEOTIDE SEQUENCE [LARGE SCALE GENOMIC DNA]</scope>
    <source>
        <strain evidence="1">P6</strain>
    </source>
</reference>
<dbReference type="EMBL" id="CM047580">
    <property type="protein sequence ID" value="KAI9921460.1"/>
    <property type="molecule type" value="Genomic_DNA"/>
</dbReference>